<keyword evidence="1" id="KW-0472">Membrane</keyword>
<accession>A0A1H8DWN7</accession>
<feature type="transmembrane region" description="Helical" evidence="1">
    <location>
        <begin position="12"/>
        <end position="36"/>
    </location>
</feature>
<dbReference type="InterPro" id="IPR048136">
    <property type="entry name" value="STM3941-like"/>
</dbReference>
<evidence type="ECO:0000313" key="3">
    <source>
        <dbReference type="Proteomes" id="UP000199450"/>
    </source>
</evidence>
<dbReference type="RefSeq" id="WP_143052748.1">
    <property type="nucleotide sequence ID" value="NZ_FOBV01000019.1"/>
</dbReference>
<proteinExistence type="predicted"/>
<dbReference type="Proteomes" id="UP000199450">
    <property type="component" value="Unassembled WGS sequence"/>
</dbReference>
<organism evidence="2 3">
    <name type="scientific">Chryseobacterium taichungense</name>
    <dbReference type="NCBI Taxonomy" id="295069"/>
    <lineage>
        <taxon>Bacteria</taxon>
        <taxon>Pseudomonadati</taxon>
        <taxon>Bacteroidota</taxon>
        <taxon>Flavobacteriia</taxon>
        <taxon>Flavobacteriales</taxon>
        <taxon>Weeksellaceae</taxon>
        <taxon>Chryseobacterium group</taxon>
        <taxon>Chryseobacterium</taxon>
    </lineage>
</organism>
<dbReference type="AlphaFoldDB" id="A0A1H8DWN7"/>
<evidence type="ECO:0000313" key="2">
    <source>
        <dbReference type="EMBL" id="SEN11623.1"/>
    </source>
</evidence>
<gene>
    <name evidence="2" type="ORF">SAMN05421856_1196</name>
</gene>
<sequence>MSDIIFKKNRPKYFFFILVFLILIISLSYFGILWMLNPSKYVSVFTRNEVIVSLVGILAILGALLLSLIIIKSISNRNFFIRINDEGLFLGILQYTNNLIYWKDITGIEIVEINKIKNILVYINNIEYYKNREKGLGKFFFISNTKKYGTPYVINTNALSAKIDDITEVMIENWEKFK</sequence>
<keyword evidence="3" id="KW-1185">Reference proteome</keyword>
<dbReference type="EMBL" id="FOBV01000019">
    <property type="protein sequence ID" value="SEN11623.1"/>
    <property type="molecule type" value="Genomic_DNA"/>
</dbReference>
<reference evidence="3" key="1">
    <citation type="submission" date="2016-10" db="EMBL/GenBank/DDBJ databases">
        <authorList>
            <person name="Varghese N."/>
            <person name="Submissions S."/>
        </authorList>
    </citation>
    <scope>NUCLEOTIDE SEQUENCE [LARGE SCALE GENOMIC DNA]</scope>
    <source>
        <strain evidence="3">DSM 17453</strain>
    </source>
</reference>
<evidence type="ECO:0000256" key="1">
    <source>
        <dbReference type="SAM" id="Phobius"/>
    </source>
</evidence>
<dbReference type="OrthoDB" id="1275261at2"/>
<feature type="transmembrane region" description="Helical" evidence="1">
    <location>
        <begin position="51"/>
        <end position="71"/>
    </location>
</feature>
<keyword evidence="1" id="KW-0812">Transmembrane</keyword>
<name>A0A1H8DWN7_9FLAO</name>
<protein>
    <submittedName>
        <fullName evidence="2">Uncharacterized protein</fullName>
    </submittedName>
</protein>
<dbReference type="STRING" id="295069.SAMN05421856_1196"/>
<keyword evidence="1" id="KW-1133">Transmembrane helix</keyword>
<dbReference type="NCBIfam" id="NF041635">
    <property type="entry name" value="STM3941_fam"/>
    <property type="match status" value="1"/>
</dbReference>